<organism evidence="1 2">
    <name type="scientific">Hygrophoropsis aurantiaca</name>
    <dbReference type="NCBI Taxonomy" id="72124"/>
    <lineage>
        <taxon>Eukaryota</taxon>
        <taxon>Fungi</taxon>
        <taxon>Dikarya</taxon>
        <taxon>Basidiomycota</taxon>
        <taxon>Agaricomycotina</taxon>
        <taxon>Agaricomycetes</taxon>
        <taxon>Agaricomycetidae</taxon>
        <taxon>Boletales</taxon>
        <taxon>Coniophorineae</taxon>
        <taxon>Hygrophoropsidaceae</taxon>
        <taxon>Hygrophoropsis</taxon>
    </lineage>
</organism>
<protein>
    <submittedName>
        <fullName evidence="1">Uncharacterized protein</fullName>
    </submittedName>
</protein>
<dbReference type="EMBL" id="MU267610">
    <property type="protein sequence ID" value="KAH7914696.1"/>
    <property type="molecule type" value="Genomic_DNA"/>
</dbReference>
<sequence length="882" mass="101007">MQWSLSEFLYHLFQLEEADNSFCRQPKHQQVLVAFMNGSSTHTFGEIIELIYKNAVKIKHSINDPLAPKESFVRNIDPSQLLHARPALSTWAVNLVAKLVRKEADILSHANTGLHLRATTTGTRASSTKNLVSWDKVDAFSYSAMQDNIENHAPILWHILNCYVDPDYAEGKQVIREYHPQNLICTDSILELTCGRSSHANMYSLIRGIWLFATKAHKSTFRVESRVARCVSQETVRQALRAMAEKKRADLRHARRDHRIGRENTMMKGFAGMAVEITGFEEGAFDINKMLDCQKKQERSQLTTDTILEDIDWAHIDQVTALQFVAVLVHFVPTLSHYKQNLDHARQALTKHQIPPTQKTNIIPLATNSADEIHIQGMQEAVMDFLDIQMGVTKDTLNDRIMIFSGDGKTFDQLLKLKKYLSPVEDNYGSLRFLIALLELWHTKWTDLSRTIRAHWGTNFTHDPSTLAFVARLAECPTPSDLRKVPFYDGAHLLNLALDANILNCWEYFFQCSNLVEHFEQLQSQNNIPDFESLCSNGQTLARRHATTQAFERAHKPEENHPDNVPLGSPWTHGDNHDDVEMENPGDMSDQIVFDGVDALSDLSDYEDHPMADISLGNTTLFMRNGIWWREMCESIAQGDTGRVWEIMKIWIFTFSGSSNPYYSQYLLELFCSFKWELPPKLKDAIFNSWLANPRGEPGQFVELDLTQEHSNRLLEDMAQHKGKAFDEPFYRNTVSMHILHFLHLIDEMENHVSLKARSKKHSAPHLKRELRVIMDELRAKEINRRRPGRNEGFCATDDFKTGLAILKKDKLKNFLIKTTTDMDLLGTTNEGGTVGEGNVEDEWNGAMRDELEREGQRAPPQMRYVDGRLNTDLFVDDVIGD</sequence>
<accession>A0ACB8AMU0</accession>
<proteinExistence type="predicted"/>
<reference evidence="1" key="1">
    <citation type="journal article" date="2021" name="New Phytol.">
        <title>Evolutionary innovations through gain and loss of genes in the ectomycorrhizal Boletales.</title>
        <authorList>
            <person name="Wu G."/>
            <person name="Miyauchi S."/>
            <person name="Morin E."/>
            <person name="Kuo A."/>
            <person name="Drula E."/>
            <person name="Varga T."/>
            <person name="Kohler A."/>
            <person name="Feng B."/>
            <person name="Cao Y."/>
            <person name="Lipzen A."/>
            <person name="Daum C."/>
            <person name="Hundley H."/>
            <person name="Pangilinan J."/>
            <person name="Johnson J."/>
            <person name="Barry K."/>
            <person name="LaButti K."/>
            <person name="Ng V."/>
            <person name="Ahrendt S."/>
            <person name="Min B."/>
            <person name="Choi I.G."/>
            <person name="Park H."/>
            <person name="Plett J.M."/>
            <person name="Magnuson J."/>
            <person name="Spatafora J.W."/>
            <person name="Nagy L.G."/>
            <person name="Henrissat B."/>
            <person name="Grigoriev I.V."/>
            <person name="Yang Z.L."/>
            <person name="Xu J."/>
            <person name="Martin F.M."/>
        </authorList>
    </citation>
    <scope>NUCLEOTIDE SEQUENCE</scope>
    <source>
        <strain evidence="1">ATCC 28755</strain>
    </source>
</reference>
<evidence type="ECO:0000313" key="2">
    <source>
        <dbReference type="Proteomes" id="UP000790377"/>
    </source>
</evidence>
<comment type="caution">
    <text evidence="1">The sequence shown here is derived from an EMBL/GenBank/DDBJ whole genome shotgun (WGS) entry which is preliminary data.</text>
</comment>
<evidence type="ECO:0000313" key="1">
    <source>
        <dbReference type="EMBL" id="KAH7914696.1"/>
    </source>
</evidence>
<dbReference type="Proteomes" id="UP000790377">
    <property type="component" value="Unassembled WGS sequence"/>
</dbReference>
<gene>
    <name evidence="1" type="ORF">BJ138DRAFT_1079047</name>
</gene>
<name>A0ACB8AMU0_9AGAM</name>
<keyword evidence="2" id="KW-1185">Reference proteome</keyword>